<name>A0A8J3KQL2_9ACTN</name>
<dbReference type="RefSeq" id="WP_239167146.1">
    <property type="nucleotide sequence ID" value="NZ_BAAALC010000107.1"/>
</dbReference>
<feature type="region of interest" description="Disordered" evidence="1">
    <location>
        <begin position="1"/>
        <end position="21"/>
    </location>
</feature>
<dbReference type="AlphaFoldDB" id="A0A8J3KQL2"/>
<comment type="caution">
    <text evidence="2">The sequence shown here is derived from an EMBL/GenBank/DDBJ whole genome shotgun (WGS) entry which is preliminary data.</text>
</comment>
<gene>
    <name evidence="2" type="ORF">Cco03nite_11380</name>
</gene>
<evidence type="ECO:0000313" key="2">
    <source>
        <dbReference type="EMBL" id="GIG04438.1"/>
    </source>
</evidence>
<keyword evidence="3" id="KW-1185">Reference proteome</keyword>
<proteinExistence type="predicted"/>
<dbReference type="EMBL" id="BONI01000007">
    <property type="protein sequence ID" value="GIG04438.1"/>
    <property type="molecule type" value="Genomic_DNA"/>
</dbReference>
<dbReference type="Proteomes" id="UP000630887">
    <property type="component" value="Unassembled WGS sequence"/>
</dbReference>
<protein>
    <recommendedName>
        <fullName evidence="4">DNA (Cytosine-5)-methyltransferase 1</fullName>
    </recommendedName>
</protein>
<evidence type="ECO:0000256" key="1">
    <source>
        <dbReference type="SAM" id="MobiDB-lite"/>
    </source>
</evidence>
<dbReference type="SUPFAM" id="SSF53335">
    <property type="entry name" value="S-adenosyl-L-methionine-dependent methyltransferases"/>
    <property type="match status" value="1"/>
</dbReference>
<evidence type="ECO:0000313" key="3">
    <source>
        <dbReference type="Proteomes" id="UP000630887"/>
    </source>
</evidence>
<reference evidence="2 3" key="1">
    <citation type="submission" date="2021-01" db="EMBL/GenBank/DDBJ databases">
        <title>Whole genome shotgun sequence of Catellatospora coxensis NBRC 107359.</title>
        <authorList>
            <person name="Komaki H."/>
            <person name="Tamura T."/>
        </authorList>
    </citation>
    <scope>NUCLEOTIDE SEQUENCE [LARGE SCALE GENOMIC DNA]</scope>
    <source>
        <strain evidence="2 3">NBRC 107359</strain>
    </source>
</reference>
<organism evidence="2 3">
    <name type="scientific">Catellatospora coxensis</name>
    <dbReference type="NCBI Taxonomy" id="310354"/>
    <lineage>
        <taxon>Bacteria</taxon>
        <taxon>Bacillati</taxon>
        <taxon>Actinomycetota</taxon>
        <taxon>Actinomycetes</taxon>
        <taxon>Micromonosporales</taxon>
        <taxon>Micromonosporaceae</taxon>
        <taxon>Catellatospora</taxon>
    </lineage>
</organism>
<sequence>MSATSTDIENRRVGVPATHRKARTEPPRLLDLFCCAGGATHGYQRAGWHVTGVDLVPRPDYCGDEFIAADAVSFVRAHGHEFDAIHASPPCQDHSTLTRSNRKRTGWTDGHVNLIPPTRAALLATGRPWVMENVVGAPLRPDLVLCGLMFDLRVFRHRVFELHGFAVFSPAHRTHRGHRVAGWRHGVRHDGDMVAVYGDGGGKGTTEQWQAAMGIDWTADREAIAQAIPPAFAHYIGEHLMAAVGAIA</sequence>
<evidence type="ECO:0008006" key="4">
    <source>
        <dbReference type="Google" id="ProtNLM"/>
    </source>
</evidence>
<accession>A0A8J3KQL2</accession>
<dbReference type="InterPro" id="IPR029063">
    <property type="entry name" value="SAM-dependent_MTases_sf"/>
</dbReference>
<dbReference type="Gene3D" id="3.40.50.150">
    <property type="entry name" value="Vaccinia Virus protein VP39"/>
    <property type="match status" value="1"/>
</dbReference>